<evidence type="ECO:0008006" key="2">
    <source>
        <dbReference type="Google" id="ProtNLM"/>
    </source>
</evidence>
<evidence type="ECO:0000313" key="1">
    <source>
        <dbReference type="EMBL" id="SVC36846.1"/>
    </source>
</evidence>
<dbReference type="AlphaFoldDB" id="A0A382LJT3"/>
<proteinExistence type="predicted"/>
<accession>A0A382LJT3</accession>
<dbReference type="EMBL" id="UINC01087463">
    <property type="protein sequence ID" value="SVC36846.1"/>
    <property type="molecule type" value="Genomic_DNA"/>
</dbReference>
<protein>
    <recommendedName>
        <fullName evidence="2">Prolyl 4-hydroxylase alpha subunit Fe(2+) 2OG dioxygenase domain-containing protein</fullName>
    </recommendedName>
</protein>
<reference evidence="1" key="1">
    <citation type="submission" date="2018-05" db="EMBL/GenBank/DDBJ databases">
        <authorList>
            <person name="Lanie J.A."/>
            <person name="Ng W.-L."/>
            <person name="Kazmierczak K.M."/>
            <person name="Andrzejewski T.M."/>
            <person name="Davidsen T.M."/>
            <person name="Wayne K.J."/>
            <person name="Tettelin H."/>
            <person name="Glass J.I."/>
            <person name="Rusch D."/>
            <person name="Podicherti R."/>
            <person name="Tsui H.-C.T."/>
            <person name="Winkler M.E."/>
        </authorList>
    </citation>
    <scope>NUCLEOTIDE SEQUENCE</scope>
</reference>
<sequence>MYEVQHNFLSVDDCEMLIAYHKDNCLSPEKPLLPTKESLGVYFHKEGETRPLDIIHKFPDIDEKVMSWVTGFGGYGNLYIRTNEITKWNTGNKSPLHRDKFQELWSALIYLNDDFTGGKTFLEDGTHIRPEIGKCLLLQGNKVKHGVTEVSGIRYTLGYWIGWIDSHTITIGERL</sequence>
<gene>
    <name evidence="1" type="ORF">METZ01_LOCUS289700</name>
</gene>
<name>A0A382LJT3_9ZZZZ</name>
<dbReference type="Gene3D" id="2.60.120.620">
    <property type="entry name" value="q2cbj1_9rhob like domain"/>
    <property type="match status" value="1"/>
</dbReference>
<organism evidence="1">
    <name type="scientific">marine metagenome</name>
    <dbReference type="NCBI Taxonomy" id="408172"/>
    <lineage>
        <taxon>unclassified sequences</taxon>
        <taxon>metagenomes</taxon>
        <taxon>ecological metagenomes</taxon>
    </lineage>
</organism>